<feature type="compositionally biased region" description="Basic residues" evidence="2">
    <location>
        <begin position="99"/>
        <end position="124"/>
    </location>
</feature>
<evidence type="ECO:0000259" key="3">
    <source>
        <dbReference type="PROSITE" id="PS51192"/>
    </source>
</evidence>
<dbReference type="PROSITE" id="PS51192">
    <property type="entry name" value="HELICASE_ATP_BIND_1"/>
    <property type="match status" value="1"/>
</dbReference>
<keyword evidence="6" id="KW-1185">Reference proteome</keyword>
<dbReference type="InterPro" id="IPR049730">
    <property type="entry name" value="SNF2/RAD54-like_C"/>
</dbReference>
<evidence type="ECO:0000313" key="6">
    <source>
        <dbReference type="Proteomes" id="UP001516023"/>
    </source>
</evidence>
<dbReference type="Gene3D" id="3.40.50.10810">
    <property type="entry name" value="Tandem AAA-ATPase domain"/>
    <property type="match status" value="2"/>
</dbReference>
<name>A0ABD3PG11_9STRA</name>
<feature type="compositionally biased region" description="Acidic residues" evidence="2">
    <location>
        <begin position="130"/>
        <end position="150"/>
    </location>
</feature>
<dbReference type="GO" id="GO:0016787">
    <property type="term" value="F:hydrolase activity"/>
    <property type="evidence" value="ECO:0007669"/>
    <property type="project" value="UniProtKB-KW"/>
</dbReference>
<dbReference type="InterPro" id="IPR001650">
    <property type="entry name" value="Helicase_C-like"/>
</dbReference>
<feature type="compositionally biased region" description="Acidic residues" evidence="2">
    <location>
        <begin position="82"/>
        <end position="95"/>
    </location>
</feature>
<feature type="compositionally biased region" description="Basic and acidic residues" evidence="2">
    <location>
        <begin position="67"/>
        <end position="76"/>
    </location>
</feature>
<dbReference type="Gene3D" id="3.40.50.300">
    <property type="entry name" value="P-loop containing nucleotide triphosphate hydrolases"/>
    <property type="match status" value="1"/>
</dbReference>
<dbReference type="InterPro" id="IPR000330">
    <property type="entry name" value="SNF2_N"/>
</dbReference>
<feature type="compositionally biased region" description="Basic residues" evidence="2">
    <location>
        <begin position="192"/>
        <end position="202"/>
    </location>
</feature>
<sequence>MKSNPFAQFAAGNKIGALSILHTSNDDGWMTTRKTGRDDTAIRRAANEAAEARKAKNRRTTAGAAKRAGESRRQEMSHSGSEEGDWNSDLEEDDESVVRKSKAARGKKKPVKVTSKGKRTRGKKVVYEVDVSEDEVDQSMDDIYEEIDDSPEVKPKKKLTQSKYFSQKSNDSETDIEEKKEEDDVINVAANHRNRANNRKRRVFEDSSDEEEVGSGSATISEKNVLINGQDDFVKDTPTKPNNGFSSDDFISDDEEAIAMAAAVKASMKDERKRLKKKKMKKIKSSLERLAMAPPAKKAKKQSKVVYLDDMEEEDDGEISVASHASDDAEQKTAAQVLNEANALSAKIVKIVSQWCEGEGQAENLTSKGLILGEGALSLGGGGFTQLTQAEDDNQWISKETMKKIMPRVELAEYQLLGVNWMALLNRLTFMKGGKRGKDGKMNVSGILADEMGLGKTVQTIAFLAWLNYQNGGNLPSTEGAAAENAICVDDGHSTRKNESLNIDETLDSGQNEKPASSARRPHLIVVPASVLTNWMNEFKKFAPHMVVIKYHGSQKERIDIQNEMRRYLPNDRTPANAHLDVVLTTFSYFSSEKGEDRLFLRKFRFDYLVVDEGHTLKNPKGLRYRNLNKFPTSHRLLLTGTPVQNSPKELMSLLCFLMPLFDSKTKSSKSKSFDSDDEQGSDGGERMLEHFVHLEAGDGSDAAAYRKLKQLFAPFVLRRKKSDVLSQIMPPKTRQVDLVDMDEVTSSVYNTILSNHVKRGTEAKGKSKEFTAVASMSAQKHLFTELRKAANHPLLLRTRCLDENDVDDLSRRLLNYHYFGNDATCTLQLVKNQLEKLSDYDIHCAALTMIEENPCRREFLERYTLMESDLFCSPKFVRLRGLLPELVEKGHRILLFSQWTRVLDLMHNLLELLDMKFLRLDGQTDVSDRQALVDQFTSDPTIPVFLLSTRAGGMGLNLTAADVCILHDLDFNPFNDRQAEDRCHRIGQKKPVTIIKLVTRGTVDEDIYSLQERKERMNKAIMDESGTKKSSDNDDIKDIMKVAVDRFLKSPPEKVIPLSEAMPEKVETISVDD</sequence>
<dbReference type="CDD" id="cd18793">
    <property type="entry name" value="SF2_C_SNF"/>
    <property type="match status" value="1"/>
</dbReference>
<dbReference type="PANTHER" id="PTHR10799">
    <property type="entry name" value="SNF2/RAD54 HELICASE FAMILY"/>
    <property type="match status" value="1"/>
</dbReference>
<dbReference type="Pfam" id="PF00271">
    <property type="entry name" value="Helicase_C"/>
    <property type="match status" value="1"/>
</dbReference>
<feature type="domain" description="Helicase C-terminal" evidence="4">
    <location>
        <begin position="879"/>
        <end position="1036"/>
    </location>
</feature>
<dbReference type="Proteomes" id="UP001516023">
    <property type="component" value="Unassembled WGS sequence"/>
</dbReference>
<organism evidence="5 6">
    <name type="scientific">Cyclotella cryptica</name>
    <dbReference type="NCBI Taxonomy" id="29204"/>
    <lineage>
        <taxon>Eukaryota</taxon>
        <taxon>Sar</taxon>
        <taxon>Stramenopiles</taxon>
        <taxon>Ochrophyta</taxon>
        <taxon>Bacillariophyta</taxon>
        <taxon>Coscinodiscophyceae</taxon>
        <taxon>Thalassiosirophycidae</taxon>
        <taxon>Stephanodiscales</taxon>
        <taxon>Stephanodiscaceae</taxon>
        <taxon>Cyclotella</taxon>
    </lineage>
</organism>
<proteinExistence type="predicted"/>
<dbReference type="InterPro" id="IPR014001">
    <property type="entry name" value="Helicase_ATP-bd"/>
</dbReference>
<dbReference type="FunFam" id="3.40.50.300:FF:001497">
    <property type="entry name" value="SNF2 family DNA-dependent ATPase"/>
    <property type="match status" value="1"/>
</dbReference>
<dbReference type="InterPro" id="IPR027417">
    <property type="entry name" value="P-loop_NTPase"/>
</dbReference>
<reference evidence="5 6" key="1">
    <citation type="journal article" date="2020" name="G3 (Bethesda)">
        <title>Improved Reference Genome for Cyclotella cryptica CCMP332, a Model for Cell Wall Morphogenesis, Salinity Adaptation, and Lipid Production in Diatoms (Bacillariophyta).</title>
        <authorList>
            <person name="Roberts W.R."/>
            <person name="Downey K.M."/>
            <person name="Ruck E.C."/>
            <person name="Traller J.C."/>
            <person name="Alverson A.J."/>
        </authorList>
    </citation>
    <scope>NUCLEOTIDE SEQUENCE [LARGE SCALE GENOMIC DNA]</scope>
    <source>
        <strain evidence="5 6">CCMP332</strain>
    </source>
</reference>
<feature type="domain" description="Helicase ATP-binding" evidence="3">
    <location>
        <begin position="437"/>
        <end position="661"/>
    </location>
</feature>
<dbReference type="SMART" id="SM00487">
    <property type="entry name" value="DEXDc"/>
    <property type="match status" value="1"/>
</dbReference>
<dbReference type="SUPFAM" id="SSF52540">
    <property type="entry name" value="P-loop containing nucleoside triphosphate hydrolases"/>
    <property type="match status" value="2"/>
</dbReference>
<comment type="caution">
    <text evidence="5">The sequence shown here is derived from an EMBL/GenBank/DDBJ whole genome shotgun (WGS) entry which is preliminary data.</text>
</comment>
<gene>
    <name evidence="5" type="ORF">HJC23_006830</name>
</gene>
<dbReference type="Pfam" id="PF00176">
    <property type="entry name" value="SNF2-rel_dom"/>
    <property type="match status" value="1"/>
</dbReference>
<dbReference type="CDD" id="cd17919">
    <property type="entry name" value="DEXHc_Snf"/>
    <property type="match status" value="1"/>
</dbReference>
<keyword evidence="1" id="KW-0378">Hydrolase</keyword>
<evidence type="ECO:0000259" key="4">
    <source>
        <dbReference type="PROSITE" id="PS51194"/>
    </source>
</evidence>
<feature type="compositionally biased region" description="Acidic residues" evidence="2">
    <location>
        <begin position="172"/>
        <end position="185"/>
    </location>
</feature>
<feature type="compositionally biased region" description="Basic and acidic residues" evidence="2">
    <location>
        <begin position="35"/>
        <end position="54"/>
    </location>
</feature>
<dbReference type="SMART" id="SM00490">
    <property type="entry name" value="HELICc"/>
    <property type="match status" value="1"/>
</dbReference>
<accession>A0ABD3PG11</accession>
<evidence type="ECO:0000313" key="5">
    <source>
        <dbReference type="EMBL" id="KAL3786634.1"/>
    </source>
</evidence>
<feature type="region of interest" description="Disordered" evidence="2">
    <location>
        <begin position="666"/>
        <end position="685"/>
    </location>
</feature>
<dbReference type="EMBL" id="JABMIG020000190">
    <property type="protein sequence ID" value="KAL3786634.1"/>
    <property type="molecule type" value="Genomic_DNA"/>
</dbReference>
<protein>
    <submittedName>
        <fullName evidence="5">Uncharacterized protein</fullName>
    </submittedName>
</protein>
<evidence type="ECO:0000256" key="1">
    <source>
        <dbReference type="ARBA" id="ARBA00022801"/>
    </source>
</evidence>
<evidence type="ECO:0000256" key="2">
    <source>
        <dbReference type="SAM" id="MobiDB-lite"/>
    </source>
</evidence>
<feature type="region of interest" description="Disordered" evidence="2">
    <location>
        <begin position="22"/>
        <end position="225"/>
    </location>
</feature>
<dbReference type="PROSITE" id="PS51194">
    <property type="entry name" value="HELICASE_CTER"/>
    <property type="match status" value="1"/>
</dbReference>
<dbReference type="InterPro" id="IPR038718">
    <property type="entry name" value="SNF2-like_sf"/>
</dbReference>
<dbReference type="AlphaFoldDB" id="A0ABD3PG11"/>